<feature type="transmembrane region" description="Helical" evidence="11">
    <location>
        <begin position="351"/>
        <end position="379"/>
    </location>
</feature>
<dbReference type="GO" id="GO:0005886">
    <property type="term" value="C:plasma membrane"/>
    <property type="evidence" value="ECO:0007669"/>
    <property type="project" value="UniProtKB-SubCell"/>
</dbReference>
<feature type="domain" description="C2H2-type" evidence="12">
    <location>
        <begin position="173"/>
        <end position="200"/>
    </location>
</feature>
<dbReference type="AlphaFoldDB" id="A0A9J6B9R9"/>
<gene>
    <name evidence="13" type="ORF">PVAND_014478</name>
</gene>
<reference evidence="13" key="1">
    <citation type="submission" date="2021-03" db="EMBL/GenBank/DDBJ databases">
        <title>Chromosome level genome of the anhydrobiotic midge Polypedilum vanderplanki.</title>
        <authorList>
            <person name="Yoshida Y."/>
            <person name="Kikawada T."/>
            <person name="Gusev O."/>
        </authorList>
    </citation>
    <scope>NUCLEOTIDE SEQUENCE</scope>
    <source>
        <strain evidence="13">NIAS01</strain>
        <tissue evidence="13">Whole body or cell culture</tissue>
    </source>
</reference>
<keyword evidence="7" id="KW-0862">Zinc</keyword>
<dbReference type="PROSITE" id="PS00028">
    <property type="entry name" value="ZINC_FINGER_C2H2_1"/>
    <property type="match status" value="2"/>
</dbReference>
<dbReference type="GO" id="GO:0008270">
    <property type="term" value="F:zinc ion binding"/>
    <property type="evidence" value="ECO:0007669"/>
    <property type="project" value="UniProtKB-KW"/>
</dbReference>
<proteinExistence type="inferred from homology"/>
<dbReference type="Pfam" id="PF08395">
    <property type="entry name" value="7tm_7"/>
    <property type="match status" value="1"/>
</dbReference>
<protein>
    <recommendedName>
        <fullName evidence="11">Gustatory receptor</fullName>
    </recommendedName>
</protein>
<sequence>MQEQALDLSISNNSGELPEAFKCEKCSEKFRYRAMLDRHLWTHKNDNLDHICTKDRNKCFMEQLLQCDYCDKVIVCNKMSSHVRKIHFHESFNCVLCEKYDMTPEAYSKHVFDKHSGNEVPEPKRSCPKCDELDEIYKNRVGLKYHCDYCILVRPYNKRAKRMNLYSNQQYLFDCHLCGIVHETEELLKCHMRLHRAPKYICVQCHKIFVDKILFEEHCKKHLKNPTRRKINYANETNILKRKMMCCLNYFSSSEISTNLALIYNWIQMAINSIALTVILVSPMAMSKSIDEVFNLFAKVDARLTAIGIDCIKTGQNIKILICIFSYLIITITMGSYEFYVVIFHHRICSFFYWFLTFIPNTISSASLCCSYCILLFFLHRFKTIKEIINSELKNSSNFIPIIRFCSDQVIEQSIRSTMPLIFYLYNDIIDLSYAIEKFLGPIFLATFTSNFVITTTQIYHTYTIIMSTTGSEELGFSTWSAIVCINIVIVNLMSTVMLTSICESIENQSQECIRIVIKMRLNGSRYFTSEEIQKMTEAFLFLKNKITFSAIGFFKINYKMLCGVS</sequence>
<dbReference type="GO" id="GO:0043565">
    <property type="term" value="F:sequence-specific DNA binding"/>
    <property type="evidence" value="ECO:0007669"/>
    <property type="project" value="TreeGrafter"/>
</dbReference>
<dbReference type="GO" id="GO:0000981">
    <property type="term" value="F:DNA-binding transcription factor activity, RNA polymerase II-specific"/>
    <property type="evidence" value="ECO:0007669"/>
    <property type="project" value="TreeGrafter"/>
</dbReference>
<dbReference type="PANTHER" id="PTHR24408:SF64">
    <property type="entry name" value="LINKING IMMUNITY AND METABOLISM-RELATED"/>
    <property type="match status" value="1"/>
</dbReference>
<dbReference type="SUPFAM" id="SSF57667">
    <property type="entry name" value="beta-beta-alpha zinc fingers"/>
    <property type="match status" value="1"/>
</dbReference>
<keyword evidence="8 11" id="KW-1133">Transmembrane helix</keyword>
<comment type="function">
    <text evidence="11">Gustatory receptor which mediates acceptance or avoidance behavior, depending on its substrates.</text>
</comment>
<dbReference type="SMART" id="SM00355">
    <property type="entry name" value="ZnF_C2H2"/>
    <property type="match status" value="5"/>
</dbReference>
<dbReference type="GO" id="GO:0007165">
    <property type="term" value="P:signal transduction"/>
    <property type="evidence" value="ECO:0007669"/>
    <property type="project" value="UniProtKB-KW"/>
</dbReference>
<evidence type="ECO:0000256" key="8">
    <source>
        <dbReference type="ARBA" id="ARBA00022989"/>
    </source>
</evidence>
<keyword evidence="14" id="KW-1185">Reference proteome</keyword>
<dbReference type="Proteomes" id="UP001107558">
    <property type="component" value="Chromosome 4"/>
</dbReference>
<evidence type="ECO:0000256" key="4">
    <source>
        <dbReference type="ARBA" id="ARBA00022723"/>
    </source>
</evidence>
<feature type="transmembrane region" description="Helical" evidence="11">
    <location>
        <begin position="480"/>
        <end position="502"/>
    </location>
</feature>
<dbReference type="InterPro" id="IPR013604">
    <property type="entry name" value="7TM_chemorcpt"/>
</dbReference>
<dbReference type="GO" id="GO:0050909">
    <property type="term" value="P:sensory perception of taste"/>
    <property type="evidence" value="ECO:0007669"/>
    <property type="project" value="InterPro"/>
</dbReference>
<evidence type="ECO:0000256" key="9">
    <source>
        <dbReference type="ARBA" id="ARBA00023136"/>
    </source>
</evidence>
<feature type="transmembrane region" description="Helical" evidence="11">
    <location>
        <begin position="262"/>
        <end position="281"/>
    </location>
</feature>
<evidence type="ECO:0000256" key="11">
    <source>
        <dbReference type="RuleBase" id="RU363108"/>
    </source>
</evidence>
<keyword evidence="11" id="KW-0675">Receptor</keyword>
<evidence type="ECO:0000313" key="14">
    <source>
        <dbReference type="Proteomes" id="UP001107558"/>
    </source>
</evidence>
<keyword evidence="6 10" id="KW-0863">Zinc-finger</keyword>
<dbReference type="GO" id="GO:0005634">
    <property type="term" value="C:nucleus"/>
    <property type="evidence" value="ECO:0007669"/>
    <property type="project" value="TreeGrafter"/>
</dbReference>
<evidence type="ECO:0000256" key="2">
    <source>
        <dbReference type="ARBA" id="ARBA00022475"/>
    </source>
</evidence>
<comment type="similarity">
    <text evidence="11">Belongs to the insect chemoreceptor superfamily. Gustatory receptor (GR) family.</text>
</comment>
<keyword evidence="11" id="KW-0807">Transducer</keyword>
<dbReference type="Gene3D" id="3.30.160.60">
    <property type="entry name" value="Classic Zinc Finger"/>
    <property type="match status" value="1"/>
</dbReference>
<organism evidence="13 14">
    <name type="scientific">Polypedilum vanderplanki</name>
    <name type="common">Sleeping chironomid midge</name>
    <dbReference type="NCBI Taxonomy" id="319348"/>
    <lineage>
        <taxon>Eukaryota</taxon>
        <taxon>Metazoa</taxon>
        <taxon>Ecdysozoa</taxon>
        <taxon>Arthropoda</taxon>
        <taxon>Hexapoda</taxon>
        <taxon>Insecta</taxon>
        <taxon>Pterygota</taxon>
        <taxon>Neoptera</taxon>
        <taxon>Endopterygota</taxon>
        <taxon>Diptera</taxon>
        <taxon>Nematocera</taxon>
        <taxon>Chironomoidea</taxon>
        <taxon>Chironomidae</taxon>
        <taxon>Chironominae</taxon>
        <taxon>Polypedilum</taxon>
        <taxon>Polypedilum</taxon>
    </lineage>
</organism>
<dbReference type="InterPro" id="IPR036236">
    <property type="entry name" value="Znf_C2H2_sf"/>
</dbReference>
<evidence type="ECO:0000256" key="3">
    <source>
        <dbReference type="ARBA" id="ARBA00022692"/>
    </source>
</evidence>
<keyword evidence="5" id="KW-0677">Repeat</keyword>
<comment type="subcellular location">
    <subcellularLocation>
        <location evidence="1 11">Cell membrane</location>
        <topology evidence="1 11">Multi-pass membrane protein</topology>
    </subcellularLocation>
</comment>
<evidence type="ECO:0000256" key="1">
    <source>
        <dbReference type="ARBA" id="ARBA00004651"/>
    </source>
</evidence>
<evidence type="ECO:0000259" key="12">
    <source>
        <dbReference type="PROSITE" id="PS50157"/>
    </source>
</evidence>
<dbReference type="EMBL" id="JADBJN010000004">
    <property type="protein sequence ID" value="KAG5666450.1"/>
    <property type="molecule type" value="Genomic_DNA"/>
</dbReference>
<name>A0A9J6B9R9_POLVA</name>
<keyword evidence="4" id="KW-0479">Metal-binding</keyword>
<evidence type="ECO:0000256" key="5">
    <source>
        <dbReference type="ARBA" id="ARBA00022737"/>
    </source>
</evidence>
<comment type="caution">
    <text evidence="11">Lacks conserved residue(s) required for the propagation of feature annotation.</text>
</comment>
<feature type="domain" description="C2H2-type" evidence="12">
    <location>
        <begin position="21"/>
        <end position="48"/>
    </location>
</feature>
<dbReference type="OrthoDB" id="6366728at2759"/>
<dbReference type="PROSITE" id="PS50157">
    <property type="entry name" value="ZINC_FINGER_C2H2_2"/>
    <property type="match status" value="2"/>
</dbReference>
<accession>A0A9J6B9R9</accession>
<keyword evidence="2 11" id="KW-1003">Cell membrane</keyword>
<evidence type="ECO:0000256" key="7">
    <source>
        <dbReference type="ARBA" id="ARBA00022833"/>
    </source>
</evidence>
<evidence type="ECO:0000256" key="10">
    <source>
        <dbReference type="PROSITE-ProRule" id="PRU00042"/>
    </source>
</evidence>
<evidence type="ECO:0000313" key="13">
    <source>
        <dbReference type="EMBL" id="KAG5666450.1"/>
    </source>
</evidence>
<feature type="transmembrane region" description="Helical" evidence="11">
    <location>
        <begin position="320"/>
        <end position="345"/>
    </location>
</feature>
<keyword evidence="3 11" id="KW-0812">Transmembrane</keyword>
<dbReference type="InterPro" id="IPR013087">
    <property type="entry name" value="Znf_C2H2_type"/>
</dbReference>
<feature type="transmembrane region" description="Helical" evidence="11">
    <location>
        <begin position="439"/>
        <end position="460"/>
    </location>
</feature>
<comment type="caution">
    <text evidence="13">The sequence shown here is derived from an EMBL/GenBank/DDBJ whole genome shotgun (WGS) entry which is preliminary data.</text>
</comment>
<keyword evidence="9 11" id="KW-0472">Membrane</keyword>
<evidence type="ECO:0000256" key="6">
    <source>
        <dbReference type="ARBA" id="ARBA00022771"/>
    </source>
</evidence>
<dbReference type="PANTHER" id="PTHR24408">
    <property type="entry name" value="ZINC FINGER PROTEIN"/>
    <property type="match status" value="1"/>
</dbReference>